<feature type="transmembrane region" description="Helical" evidence="1">
    <location>
        <begin position="134"/>
        <end position="150"/>
    </location>
</feature>
<organism evidence="2 3">
    <name type="scientific">Bradyrhizobium stylosanthis</name>
    <dbReference type="NCBI Taxonomy" id="1803665"/>
    <lineage>
        <taxon>Bacteria</taxon>
        <taxon>Pseudomonadati</taxon>
        <taxon>Pseudomonadota</taxon>
        <taxon>Alphaproteobacteria</taxon>
        <taxon>Hyphomicrobiales</taxon>
        <taxon>Nitrobacteraceae</taxon>
        <taxon>Bradyrhizobium</taxon>
    </lineage>
</organism>
<feature type="transmembrane region" description="Helical" evidence="1">
    <location>
        <begin position="295"/>
        <end position="315"/>
    </location>
</feature>
<evidence type="ECO:0000313" key="3">
    <source>
        <dbReference type="Proteomes" id="UP000319949"/>
    </source>
</evidence>
<keyword evidence="1" id="KW-0812">Transmembrane</keyword>
<keyword evidence="1" id="KW-0472">Membrane</keyword>
<feature type="transmembrane region" description="Helical" evidence="1">
    <location>
        <begin position="156"/>
        <end position="179"/>
    </location>
</feature>
<feature type="transmembrane region" description="Helical" evidence="1">
    <location>
        <begin position="52"/>
        <end position="72"/>
    </location>
</feature>
<reference evidence="2 3" key="1">
    <citation type="submission" date="2019-06" db="EMBL/GenBank/DDBJ databases">
        <title>Genomic Encyclopedia of Type Strains, Phase IV (KMG-V): Genome sequencing to study the core and pangenomes of soil and plant-associated prokaryotes.</title>
        <authorList>
            <person name="Whitman W."/>
        </authorList>
    </citation>
    <scope>NUCLEOTIDE SEQUENCE [LARGE SCALE GENOMIC DNA]</scope>
    <source>
        <strain evidence="2 3">BR 510</strain>
    </source>
</reference>
<accession>A0A560DWC5</accession>
<comment type="caution">
    <text evidence="2">The sequence shown here is derived from an EMBL/GenBank/DDBJ whole genome shotgun (WGS) entry which is preliminary data.</text>
</comment>
<evidence type="ECO:0000256" key="1">
    <source>
        <dbReference type="SAM" id="Phobius"/>
    </source>
</evidence>
<dbReference type="AlphaFoldDB" id="A0A560DWC5"/>
<feature type="transmembrane region" description="Helical" evidence="1">
    <location>
        <begin position="253"/>
        <end position="275"/>
    </location>
</feature>
<proteinExistence type="predicted"/>
<keyword evidence="3" id="KW-1185">Reference proteome</keyword>
<feature type="transmembrane region" description="Helical" evidence="1">
    <location>
        <begin position="356"/>
        <end position="380"/>
    </location>
</feature>
<dbReference type="STRING" id="1803665.GCA_001641335_00445"/>
<evidence type="ECO:0000313" key="2">
    <source>
        <dbReference type="EMBL" id="TWB01417.1"/>
    </source>
</evidence>
<name>A0A560DWC5_9BRAD</name>
<dbReference type="RefSeq" id="WP_246670142.1">
    <property type="nucleotide sequence ID" value="NZ_VITK01000003.1"/>
</dbReference>
<feature type="transmembrane region" description="Helical" evidence="1">
    <location>
        <begin position="191"/>
        <end position="211"/>
    </location>
</feature>
<sequence length="541" mass="59189">MLLNDGLFMDDWWVLKPRPDFVIDIDFLLTGAGHPIFYSYDRFANWTGAPVAVMVSMALAGIFLGATCLVLTATRLDLLDRAEAVCFALIVWTYPGYQLWAGKANAVYVFSFGLLFVGTWLLTLAFGARGLQRVLLRIATALVFILSFALNSTIVLYAFAMLGLFVATWWSGEAAHGFVRRTWRAGWRCALGYPELVVLPLVYWGALNIWFKRIGVYAQHYGAHFPTPGELVNGWKAFFVTSYWDLVTSALKLAIEAPALLVVAALLVGAALFLLRSEPEPTTAKDATSAKSAVAAPFVLAIVLFLALSFPYLVAGLRPSSLHFYESRHLLMFGLPSALIFLGLKRWGQHFIGSKAALVVVLGFGSVLSIGLLWNTYIFMQARTLKLEALASNLAARPQPAATVFALDDGFVDYPSRHVPFGLAEVTGMLRLSWGNQPFFGFALRAERPTILQEMEVARTSPGSAFTHIDPSGPQATISFQPGPGAVPNLALVRKYYGCRLLSRCDVSQLLQQLADVTIKPGPIAGILPVDRSKTDAAPSR</sequence>
<keyword evidence="1" id="KW-1133">Transmembrane helix</keyword>
<evidence type="ECO:0008006" key="4">
    <source>
        <dbReference type="Google" id="ProtNLM"/>
    </source>
</evidence>
<protein>
    <recommendedName>
        <fullName evidence="4">Glycosyltransferase RgtA/B/C/D-like domain-containing protein</fullName>
    </recommendedName>
</protein>
<dbReference type="EMBL" id="VITK01000003">
    <property type="protein sequence ID" value="TWB01417.1"/>
    <property type="molecule type" value="Genomic_DNA"/>
</dbReference>
<gene>
    <name evidence="2" type="ORF">FBZ96_103188</name>
</gene>
<feature type="transmembrane region" description="Helical" evidence="1">
    <location>
        <begin position="327"/>
        <end position="344"/>
    </location>
</feature>
<feature type="transmembrane region" description="Helical" evidence="1">
    <location>
        <begin position="106"/>
        <end position="127"/>
    </location>
</feature>
<dbReference type="Proteomes" id="UP000319949">
    <property type="component" value="Unassembled WGS sequence"/>
</dbReference>
<feature type="transmembrane region" description="Helical" evidence="1">
    <location>
        <begin position="84"/>
        <end position="100"/>
    </location>
</feature>